<comment type="caution">
    <text evidence="2">The sequence shown here is derived from an EMBL/GenBank/DDBJ whole genome shotgun (WGS) entry which is preliminary data.</text>
</comment>
<name>A0ABU7LFY1_9NOCA</name>
<dbReference type="InterPro" id="IPR001279">
    <property type="entry name" value="Metallo-B-lactamas"/>
</dbReference>
<accession>A0ABU7LFY1</accession>
<evidence type="ECO:0000313" key="2">
    <source>
        <dbReference type="EMBL" id="MEE2060448.1"/>
    </source>
</evidence>
<organism evidence="2 3">
    <name type="scientific">Rhodococcus artemisiae</name>
    <dbReference type="NCBI Taxonomy" id="714159"/>
    <lineage>
        <taxon>Bacteria</taxon>
        <taxon>Bacillati</taxon>
        <taxon>Actinomycetota</taxon>
        <taxon>Actinomycetes</taxon>
        <taxon>Mycobacteriales</taxon>
        <taxon>Nocardiaceae</taxon>
        <taxon>Rhodococcus</taxon>
    </lineage>
</organism>
<dbReference type="SUPFAM" id="SSF56281">
    <property type="entry name" value="Metallo-hydrolase/oxidoreductase"/>
    <property type="match status" value="1"/>
</dbReference>
<dbReference type="Proteomes" id="UP001336020">
    <property type="component" value="Unassembled WGS sequence"/>
</dbReference>
<protein>
    <submittedName>
        <fullName evidence="2">MBL fold metallo-hydrolase</fullName>
    </submittedName>
</protein>
<dbReference type="RefSeq" id="WP_330135637.1">
    <property type="nucleotide sequence ID" value="NZ_JAUTXY010000013.1"/>
</dbReference>
<dbReference type="InterPro" id="IPR036866">
    <property type="entry name" value="RibonucZ/Hydroxyglut_hydro"/>
</dbReference>
<dbReference type="PROSITE" id="PS51257">
    <property type="entry name" value="PROKAR_LIPOPROTEIN"/>
    <property type="match status" value="1"/>
</dbReference>
<dbReference type="EMBL" id="JAUTXY010000013">
    <property type="protein sequence ID" value="MEE2060448.1"/>
    <property type="molecule type" value="Genomic_DNA"/>
</dbReference>
<feature type="domain" description="Metallo-beta-lactamase" evidence="1">
    <location>
        <begin position="34"/>
        <end position="234"/>
    </location>
</feature>
<dbReference type="Gene3D" id="3.60.15.10">
    <property type="entry name" value="Ribonuclease Z/Hydroxyacylglutathione hydrolase-like"/>
    <property type="match status" value="1"/>
</dbReference>
<dbReference type="Pfam" id="PF00753">
    <property type="entry name" value="Lactamase_B"/>
    <property type="match status" value="1"/>
</dbReference>
<proteinExistence type="predicted"/>
<evidence type="ECO:0000313" key="3">
    <source>
        <dbReference type="Proteomes" id="UP001336020"/>
    </source>
</evidence>
<evidence type="ECO:0000259" key="1">
    <source>
        <dbReference type="SMART" id="SM00849"/>
    </source>
</evidence>
<gene>
    <name evidence="2" type="ORF">Q7514_23275</name>
</gene>
<keyword evidence="3" id="KW-1185">Reference proteome</keyword>
<reference evidence="2 3" key="1">
    <citation type="submission" date="2023-07" db="EMBL/GenBank/DDBJ databases">
        <authorList>
            <person name="Girao M."/>
            <person name="Carvalho M.F."/>
        </authorList>
    </citation>
    <scope>NUCLEOTIDE SEQUENCE [LARGE SCALE GENOMIC DNA]</scope>
    <source>
        <strain evidence="2 3">YIM65754</strain>
    </source>
</reference>
<dbReference type="SMART" id="SM00849">
    <property type="entry name" value="Lactamase_B"/>
    <property type="match status" value="1"/>
</dbReference>
<sequence length="279" mass="30462">MKDSVALPRELAPGLFWLGACNQLSYQGKLLHSYNSVYVVVGGTKSVIVEAGHPARLSVIEGQLEELIARGVPEPSYVFLTHTETPHASGVGRLLDRFPELVACGDIADLHLVFPQYVDRLISLDPGDALDLGGSEFEVVEAVFRDHVTTRWGFDTGTSTLFTGDGFSYSHYHEAGQCGHFAEEVDDIDLPDMVSLFAGLAFNWTLHADIEPYLERLDAQLFEELDVTLIAPTHGLPISDPLGTMPGIREGLRMGSRRHDVAMLSYRPSGNGSTVAKPI</sequence>